<name>A0A975ZQM4_9RHOB</name>
<dbReference type="GeneID" id="80821465"/>
<keyword evidence="2" id="KW-1185">Reference proteome</keyword>
<evidence type="ECO:0000313" key="1">
    <source>
        <dbReference type="EMBL" id="SEK07681.1"/>
    </source>
</evidence>
<dbReference type="EMBL" id="FNYY01000025">
    <property type="protein sequence ID" value="SEK07681.1"/>
    <property type="molecule type" value="Genomic_DNA"/>
</dbReference>
<sequence length="57" mass="6216">MEGSIEKLQAARKAMVRIVQTRTDGADFLPIVLELERQIAAGANMNSELARIMSEAA</sequence>
<organism evidence="1 2">
    <name type="scientific">Marinovum algicola</name>
    <dbReference type="NCBI Taxonomy" id="42444"/>
    <lineage>
        <taxon>Bacteria</taxon>
        <taxon>Pseudomonadati</taxon>
        <taxon>Pseudomonadota</taxon>
        <taxon>Alphaproteobacteria</taxon>
        <taxon>Rhodobacterales</taxon>
        <taxon>Roseobacteraceae</taxon>
        <taxon>Marinovum</taxon>
    </lineage>
</organism>
<reference evidence="1 2" key="1">
    <citation type="submission" date="2016-10" db="EMBL/GenBank/DDBJ databases">
        <authorList>
            <person name="Varghese N."/>
            <person name="Submissions S."/>
        </authorList>
    </citation>
    <scope>NUCLEOTIDE SEQUENCE [LARGE SCALE GENOMIC DNA]</scope>
    <source>
        <strain evidence="1 2">FF3</strain>
    </source>
</reference>
<evidence type="ECO:0000313" key="2">
    <source>
        <dbReference type="Proteomes" id="UP000182932"/>
    </source>
</evidence>
<dbReference type="Proteomes" id="UP000182932">
    <property type="component" value="Unassembled WGS sequence"/>
</dbReference>
<dbReference type="RefSeq" id="WP_170850608.1">
    <property type="nucleotide sequence ID" value="NZ_CATMKJ010000004.1"/>
</dbReference>
<proteinExistence type="predicted"/>
<accession>A0A975ZQM4</accession>
<protein>
    <submittedName>
        <fullName evidence="1">Uncharacterized protein</fullName>
    </submittedName>
</protein>
<gene>
    <name evidence="1" type="ORF">SAMN04487940_1254</name>
</gene>
<dbReference type="AlphaFoldDB" id="A0A975ZQM4"/>
<comment type="caution">
    <text evidence="1">The sequence shown here is derived from an EMBL/GenBank/DDBJ whole genome shotgun (WGS) entry which is preliminary data.</text>
</comment>